<feature type="chain" id="PRO_5016839219" description="DUF2147 domain-containing protein" evidence="1">
    <location>
        <begin position="23"/>
        <end position="140"/>
    </location>
</feature>
<dbReference type="Pfam" id="PF09917">
    <property type="entry name" value="DUF2147"/>
    <property type="match status" value="1"/>
</dbReference>
<evidence type="ECO:0000313" key="4">
    <source>
        <dbReference type="Proteomes" id="UP000252182"/>
    </source>
</evidence>
<evidence type="ECO:0000313" key="3">
    <source>
        <dbReference type="EMBL" id="AXF84658.1"/>
    </source>
</evidence>
<dbReference type="AlphaFoldDB" id="A0A345D8H0"/>
<keyword evidence="1" id="KW-0732">Signal</keyword>
<evidence type="ECO:0000259" key="2">
    <source>
        <dbReference type="Pfam" id="PF09917"/>
    </source>
</evidence>
<dbReference type="EMBL" id="CP031124">
    <property type="protein sequence ID" value="AXF84658.1"/>
    <property type="molecule type" value="Genomic_DNA"/>
</dbReference>
<dbReference type="Gene3D" id="2.40.128.520">
    <property type="match status" value="1"/>
</dbReference>
<reference evidence="4" key="1">
    <citation type="submission" date="2018-07" db="EMBL/GenBank/DDBJ databases">
        <authorList>
            <person name="Kim H."/>
        </authorList>
    </citation>
    <scope>NUCLEOTIDE SEQUENCE [LARGE SCALE GENOMIC DNA]</scope>
    <source>
        <strain evidence="4">F02</strain>
    </source>
</reference>
<name>A0A345D8H0_9BURK</name>
<dbReference type="KEGG" id="hyf:DTO96_100368"/>
<evidence type="ECO:0000256" key="1">
    <source>
        <dbReference type="SAM" id="SignalP"/>
    </source>
</evidence>
<dbReference type="PANTHER" id="PTHR36919:SF3">
    <property type="entry name" value="BLL5882 PROTEIN"/>
    <property type="match status" value="1"/>
</dbReference>
<feature type="signal peptide" evidence="1">
    <location>
        <begin position="1"/>
        <end position="22"/>
    </location>
</feature>
<protein>
    <recommendedName>
        <fullName evidence="2">DUF2147 domain-containing protein</fullName>
    </recommendedName>
</protein>
<organism evidence="3 4">
    <name type="scientific">Ephemeroptericola cinctiostellae</name>
    <dbReference type="NCBI Taxonomy" id="2268024"/>
    <lineage>
        <taxon>Bacteria</taxon>
        <taxon>Pseudomonadati</taxon>
        <taxon>Pseudomonadota</taxon>
        <taxon>Betaproteobacteria</taxon>
        <taxon>Burkholderiales</taxon>
        <taxon>Burkholderiaceae</taxon>
        <taxon>Ephemeroptericola</taxon>
    </lineage>
</organism>
<feature type="domain" description="DUF2147" evidence="2">
    <location>
        <begin position="26"/>
        <end position="138"/>
    </location>
</feature>
<keyword evidence="4" id="KW-1185">Reference proteome</keyword>
<dbReference type="RefSeq" id="WP_114561931.1">
    <property type="nucleotide sequence ID" value="NZ_CP031124.1"/>
</dbReference>
<dbReference type="PANTHER" id="PTHR36919">
    <property type="entry name" value="BLR1215 PROTEIN"/>
    <property type="match status" value="1"/>
</dbReference>
<accession>A0A345D8H0</accession>
<dbReference type="InterPro" id="IPR019223">
    <property type="entry name" value="DUF2147"/>
</dbReference>
<gene>
    <name evidence="3" type="ORF">DTO96_100368</name>
</gene>
<proteinExistence type="predicted"/>
<dbReference type="Proteomes" id="UP000252182">
    <property type="component" value="Chromosome"/>
</dbReference>
<dbReference type="OrthoDB" id="9814399at2"/>
<sequence length="140" mass="15070">MKVWQKLGLIAAGLTVSAVAMADPTGTWRTIDDKTGQAKSLVRITNEGGKYVGRIADVLNGPNVCDVCEGEFHGKNLIGQTILWGVTSEGDNEYGGGRIQDPKNGNTYSVNLKDNGSSMVVRGYKGISALGRNQTWQRVR</sequence>